<reference evidence="1 2" key="1">
    <citation type="submission" date="2019-05" db="EMBL/GenBank/DDBJ databases">
        <title>Draft genome sequence of Nonomuraea zeae DSM 100528.</title>
        <authorList>
            <person name="Saricaoglu S."/>
            <person name="Isik K."/>
        </authorList>
    </citation>
    <scope>NUCLEOTIDE SEQUENCE [LARGE SCALE GENOMIC DNA]</scope>
    <source>
        <strain evidence="1 2">DSM 100528</strain>
    </source>
</reference>
<dbReference type="EMBL" id="VCKX01000236">
    <property type="protein sequence ID" value="TMR24744.1"/>
    <property type="molecule type" value="Genomic_DNA"/>
</dbReference>
<gene>
    <name evidence="1" type="ORF">ETD85_46175</name>
</gene>
<dbReference type="RefSeq" id="WP_138696199.1">
    <property type="nucleotide sequence ID" value="NZ_JBHSAZ010000103.1"/>
</dbReference>
<comment type="caution">
    <text evidence="1">The sequence shown here is derived from an EMBL/GenBank/DDBJ whole genome shotgun (WGS) entry which is preliminary data.</text>
</comment>
<dbReference type="AlphaFoldDB" id="A0A5S4FWT4"/>
<accession>A0A5S4FWT4</accession>
<protein>
    <submittedName>
        <fullName evidence="1">Uncharacterized protein</fullName>
    </submittedName>
</protein>
<sequence length="84" mass="8630">MTTLDPARAAEGHDCGGLPHTGNIPPLHIVGHDHDVLRGADCACSAEALVSVFCGPRFFSAAATARRIGRDAAIAERLGLLAVA</sequence>
<evidence type="ECO:0000313" key="1">
    <source>
        <dbReference type="EMBL" id="TMR24744.1"/>
    </source>
</evidence>
<name>A0A5S4FWT4_9ACTN</name>
<evidence type="ECO:0000313" key="2">
    <source>
        <dbReference type="Proteomes" id="UP000306628"/>
    </source>
</evidence>
<organism evidence="1 2">
    <name type="scientific">Nonomuraea zeae</name>
    <dbReference type="NCBI Taxonomy" id="1642303"/>
    <lineage>
        <taxon>Bacteria</taxon>
        <taxon>Bacillati</taxon>
        <taxon>Actinomycetota</taxon>
        <taxon>Actinomycetes</taxon>
        <taxon>Streptosporangiales</taxon>
        <taxon>Streptosporangiaceae</taxon>
        <taxon>Nonomuraea</taxon>
    </lineage>
</organism>
<dbReference type="Proteomes" id="UP000306628">
    <property type="component" value="Unassembled WGS sequence"/>
</dbReference>
<keyword evidence="2" id="KW-1185">Reference proteome</keyword>
<proteinExistence type="predicted"/>